<dbReference type="GO" id="GO:0016158">
    <property type="term" value="F:inositol hexakisphosphate 3-phosphatase activity"/>
    <property type="evidence" value="ECO:0007669"/>
    <property type="project" value="UniProtKB-EC"/>
</dbReference>
<evidence type="ECO:0000256" key="13">
    <source>
        <dbReference type="ARBA" id="ARBA00043788"/>
    </source>
</evidence>
<evidence type="ECO:0000256" key="5">
    <source>
        <dbReference type="ARBA" id="ARBA00023157"/>
    </source>
</evidence>
<dbReference type="InterPro" id="IPR033379">
    <property type="entry name" value="Acid_Pase_AS"/>
</dbReference>
<comment type="catalytic activity">
    <reaction evidence="12">
        <text>1D-myo-inositol 1,2,4,5,6-pentakisphosphate + H2O = 1D-myo-inositol 1,2,5,6-tetrakisphosphate + phosphate</text>
        <dbReference type="Rhea" id="RHEA:77115"/>
        <dbReference type="ChEBI" id="CHEBI:15377"/>
        <dbReference type="ChEBI" id="CHEBI:43474"/>
        <dbReference type="ChEBI" id="CHEBI:57798"/>
        <dbReference type="ChEBI" id="CHEBI:195535"/>
    </reaction>
    <physiologicalReaction direction="left-to-right" evidence="12">
        <dbReference type="Rhea" id="RHEA:77116"/>
    </physiologicalReaction>
</comment>
<keyword evidence="6" id="KW-0325">Glycoprotein</keyword>
<dbReference type="AlphaFoldDB" id="A0AAW0GDY8"/>
<evidence type="ECO:0000256" key="17">
    <source>
        <dbReference type="SAM" id="Phobius"/>
    </source>
</evidence>
<protein>
    <recommendedName>
        <fullName evidence="14">Phytase A</fullName>
    </recommendedName>
    <alternativeName>
        <fullName evidence="15">Histidine acid phosphatase phyA</fullName>
    </alternativeName>
    <alternativeName>
        <fullName evidence="8">Myo-inositol hexakisphosphate phosphohydrolase A</fullName>
    </alternativeName>
    <alternativeName>
        <fullName evidence="7">Myo-inositol-hexaphosphate 3-phosphohydrolase A</fullName>
    </alternativeName>
</protein>
<evidence type="ECO:0000313" key="19">
    <source>
        <dbReference type="Proteomes" id="UP001385951"/>
    </source>
</evidence>
<feature type="disulfide bond" evidence="16">
    <location>
        <begin position="275"/>
        <end position="289"/>
    </location>
</feature>
<keyword evidence="17" id="KW-1133">Transmembrane helix</keyword>
<dbReference type="Gene3D" id="3.40.50.1240">
    <property type="entry name" value="Phosphoglycerate mutase-like"/>
    <property type="match status" value="1"/>
</dbReference>
<comment type="catalytic activity">
    <reaction evidence="11">
        <text>1D-myo-inositol 1,2,6-trisphosphate + H2O = 1D-myo-inositol 1,2-bisphosphate + phosphate</text>
        <dbReference type="Rhea" id="RHEA:77131"/>
        <dbReference type="ChEBI" id="CHEBI:15377"/>
        <dbReference type="ChEBI" id="CHEBI:43474"/>
        <dbReference type="ChEBI" id="CHEBI:195537"/>
        <dbReference type="ChEBI" id="CHEBI:195539"/>
    </reaction>
    <physiologicalReaction direction="left-to-right" evidence="11">
        <dbReference type="Rhea" id="RHEA:77132"/>
    </physiologicalReaction>
</comment>
<organism evidence="18 19">
    <name type="scientific">Cerrena zonata</name>
    <dbReference type="NCBI Taxonomy" id="2478898"/>
    <lineage>
        <taxon>Eukaryota</taxon>
        <taxon>Fungi</taxon>
        <taxon>Dikarya</taxon>
        <taxon>Basidiomycota</taxon>
        <taxon>Agaricomycotina</taxon>
        <taxon>Agaricomycetes</taxon>
        <taxon>Polyporales</taxon>
        <taxon>Cerrenaceae</taxon>
        <taxon>Cerrena</taxon>
    </lineage>
</organism>
<keyword evidence="3" id="KW-0964">Secreted</keyword>
<evidence type="ECO:0000256" key="4">
    <source>
        <dbReference type="ARBA" id="ARBA00022801"/>
    </source>
</evidence>
<evidence type="ECO:0000256" key="6">
    <source>
        <dbReference type="ARBA" id="ARBA00023180"/>
    </source>
</evidence>
<dbReference type="EMBL" id="JASBNA010000005">
    <property type="protein sequence ID" value="KAK7691678.1"/>
    <property type="molecule type" value="Genomic_DNA"/>
</dbReference>
<evidence type="ECO:0000256" key="1">
    <source>
        <dbReference type="ARBA" id="ARBA00004613"/>
    </source>
</evidence>
<gene>
    <name evidence="18" type="ORF">QCA50_005077</name>
</gene>
<evidence type="ECO:0000256" key="2">
    <source>
        <dbReference type="ARBA" id="ARBA00011245"/>
    </source>
</evidence>
<comment type="catalytic activity">
    <reaction evidence="9">
        <text>1D-myo-inositol 1,2,5,6-tetrakisphosphate + H2O = 1D-myo-inositol 1,2,6-trisphosphate + phosphate</text>
        <dbReference type="Rhea" id="RHEA:77119"/>
        <dbReference type="ChEBI" id="CHEBI:15377"/>
        <dbReference type="ChEBI" id="CHEBI:43474"/>
        <dbReference type="ChEBI" id="CHEBI:195535"/>
        <dbReference type="ChEBI" id="CHEBI:195537"/>
    </reaction>
    <physiologicalReaction direction="left-to-right" evidence="9">
        <dbReference type="Rhea" id="RHEA:77120"/>
    </physiologicalReaction>
</comment>
<comment type="subunit">
    <text evidence="2">Monomer.</text>
</comment>
<evidence type="ECO:0000256" key="16">
    <source>
        <dbReference type="PIRSR" id="PIRSR000894-2"/>
    </source>
</evidence>
<dbReference type="Proteomes" id="UP001385951">
    <property type="component" value="Unassembled WGS sequence"/>
</dbReference>
<feature type="disulfide bond" evidence="16">
    <location>
        <begin position="229"/>
        <end position="492"/>
    </location>
</feature>
<dbReference type="GO" id="GO:0003993">
    <property type="term" value="F:acid phosphatase activity"/>
    <property type="evidence" value="ECO:0007669"/>
    <property type="project" value="TreeGrafter"/>
</dbReference>
<dbReference type="PROSITE" id="PS00616">
    <property type="entry name" value="HIS_ACID_PHOSPHAT_1"/>
    <property type="match status" value="1"/>
</dbReference>
<feature type="disulfide bond" evidence="16">
    <location>
        <begin position="461"/>
        <end position="469"/>
    </location>
</feature>
<keyword evidence="17" id="KW-0812">Transmembrane</keyword>
<dbReference type="SUPFAM" id="SSF53254">
    <property type="entry name" value="Phosphoglycerate mutase-like"/>
    <property type="match status" value="1"/>
</dbReference>
<keyword evidence="19" id="KW-1185">Reference proteome</keyword>
<evidence type="ECO:0000256" key="11">
    <source>
        <dbReference type="ARBA" id="ARBA00043721"/>
    </source>
</evidence>
<evidence type="ECO:0000256" key="8">
    <source>
        <dbReference type="ARBA" id="ARBA00042300"/>
    </source>
</evidence>
<dbReference type="PANTHER" id="PTHR20963:SF24">
    <property type="entry name" value="3-PHYTASE B"/>
    <property type="match status" value="1"/>
</dbReference>
<comment type="caution">
    <text evidence="18">The sequence shown here is derived from an EMBL/GenBank/DDBJ whole genome shotgun (WGS) entry which is preliminary data.</text>
</comment>
<feature type="disulfide bond" evidence="16">
    <location>
        <begin position="96"/>
        <end position="414"/>
    </location>
</feature>
<dbReference type="PIRSF" id="PIRSF000894">
    <property type="entry name" value="Acid_phosphatase"/>
    <property type="match status" value="1"/>
</dbReference>
<reference evidence="18 19" key="1">
    <citation type="submission" date="2022-09" db="EMBL/GenBank/DDBJ databases">
        <authorList>
            <person name="Palmer J.M."/>
        </authorList>
    </citation>
    <scope>NUCLEOTIDE SEQUENCE [LARGE SCALE GENOMIC DNA]</scope>
    <source>
        <strain evidence="18 19">DSM 7382</strain>
    </source>
</reference>
<dbReference type="Pfam" id="PF00328">
    <property type="entry name" value="His_Phos_2"/>
    <property type="match status" value="1"/>
</dbReference>
<dbReference type="PANTHER" id="PTHR20963">
    <property type="entry name" value="MULTIPLE INOSITOL POLYPHOSPHATE PHOSPHATASE-RELATED"/>
    <property type="match status" value="1"/>
</dbReference>
<evidence type="ECO:0000256" key="9">
    <source>
        <dbReference type="ARBA" id="ARBA00043670"/>
    </source>
</evidence>
<evidence type="ECO:0000256" key="10">
    <source>
        <dbReference type="ARBA" id="ARBA00043675"/>
    </source>
</evidence>
<feature type="transmembrane region" description="Helical" evidence="17">
    <location>
        <begin position="33"/>
        <end position="51"/>
    </location>
</feature>
<dbReference type="CDD" id="cd07061">
    <property type="entry name" value="HP_HAP_like"/>
    <property type="match status" value="1"/>
</dbReference>
<dbReference type="InterPro" id="IPR016274">
    <property type="entry name" value="Histidine_acid_Pase_euk"/>
</dbReference>
<evidence type="ECO:0000256" key="3">
    <source>
        <dbReference type="ARBA" id="ARBA00022525"/>
    </source>
</evidence>
<keyword evidence="5 16" id="KW-1015">Disulfide bond</keyword>
<keyword evidence="17" id="KW-0472">Membrane</keyword>
<comment type="catalytic activity">
    <reaction evidence="13">
        <text>1D-myo-inositol hexakisphosphate + H2O = 1D-myo-inositol 1,2,4,5,6-pentakisphosphate + phosphate</text>
        <dbReference type="Rhea" id="RHEA:16989"/>
        <dbReference type="ChEBI" id="CHEBI:15377"/>
        <dbReference type="ChEBI" id="CHEBI:43474"/>
        <dbReference type="ChEBI" id="CHEBI:57798"/>
        <dbReference type="ChEBI" id="CHEBI:58130"/>
        <dbReference type="EC" id="3.1.3.8"/>
    </reaction>
    <physiologicalReaction direction="left-to-right" evidence="13">
        <dbReference type="Rhea" id="RHEA:16990"/>
    </physiologicalReaction>
</comment>
<evidence type="ECO:0000313" key="18">
    <source>
        <dbReference type="EMBL" id="KAK7691678.1"/>
    </source>
</evidence>
<evidence type="ECO:0000256" key="14">
    <source>
        <dbReference type="ARBA" id="ARBA00044106"/>
    </source>
</evidence>
<name>A0AAW0GDY8_9APHY</name>
<dbReference type="InterPro" id="IPR029033">
    <property type="entry name" value="His_PPase_superfam"/>
</dbReference>
<dbReference type="InterPro" id="IPR000560">
    <property type="entry name" value="His_Pase_clade-2"/>
</dbReference>
<proteinExistence type="predicted"/>
<accession>A0AAW0GDY8</accession>
<sequence>MWFKRELSLPFTNRPLAEHNTLSSNHSKLRHKYFLQISLILALLFLTGTYYSRSKYEFTGILTSPPLGIPERVQRQWGQYSPWFPNKEYEYPPEGCEITQVNILQRHGARFPNADDKYVKSVQRLMRANKFVDSKLDFLREYQYDLEEEELLPFGASQSFEAGGAVFRRYAHLISEKILPFVRASGKNRVIHSATNWTVGFASATHQRINPTVTVIIPEDQNNTLHNICPNAGDGSKEKEAWLKVFSPPIIKRLQKAAPGASIAEEDVFNLMAMCPFESLAKQRASEFCSLFTDDEFKEFEYHGDIEKYYKTGYGESLGPVQGVGYVNELIARLTGRPVEDHTQHNDSLPFPLGRTLYADFTHENLMVAVYSAMGLYNITDDPLSTKKMDKDRIWVASRMVPFSSRMVVERLACQVDRASRFIIRPERTDVERSEDSDDGRQMKEYVRVLVNDAVQPLKFCGAGKHGICTLDAFIESQAYAQRNGDGDFEKCYN</sequence>
<dbReference type="GO" id="GO:0005576">
    <property type="term" value="C:extracellular region"/>
    <property type="evidence" value="ECO:0007669"/>
    <property type="project" value="UniProtKB-SubCell"/>
</dbReference>
<comment type="subcellular location">
    <subcellularLocation>
        <location evidence="1">Secreted</location>
    </subcellularLocation>
</comment>
<evidence type="ECO:0000256" key="7">
    <source>
        <dbReference type="ARBA" id="ARBA00041857"/>
    </source>
</evidence>
<keyword evidence="4" id="KW-0378">Hydrolase</keyword>
<evidence type="ECO:0000256" key="12">
    <source>
        <dbReference type="ARBA" id="ARBA00043748"/>
    </source>
</evidence>
<comment type="catalytic activity">
    <reaction evidence="10">
        <text>1D-myo-inositol 1,2-bisphosphate + H2O = 1D-myo-inositol 2-phosphate + phosphate</text>
        <dbReference type="Rhea" id="RHEA:77135"/>
        <dbReference type="ChEBI" id="CHEBI:15377"/>
        <dbReference type="ChEBI" id="CHEBI:43474"/>
        <dbReference type="ChEBI" id="CHEBI:84142"/>
        <dbReference type="ChEBI" id="CHEBI:195539"/>
    </reaction>
    <physiologicalReaction direction="left-to-right" evidence="10">
        <dbReference type="Rhea" id="RHEA:77136"/>
    </physiologicalReaction>
</comment>
<evidence type="ECO:0000256" key="15">
    <source>
        <dbReference type="ARBA" id="ARBA00044262"/>
    </source>
</evidence>